<keyword evidence="3" id="KW-1185">Reference proteome</keyword>
<proteinExistence type="predicted"/>
<evidence type="ECO:0000313" key="2">
    <source>
        <dbReference type="EMBL" id="CAI6349078.1"/>
    </source>
</evidence>
<gene>
    <name evidence="2" type="ORF">MEUPH1_LOCUS5682</name>
</gene>
<protein>
    <recommendedName>
        <fullName evidence="1">DUF4371 domain-containing protein</fullName>
    </recommendedName>
</protein>
<sequence>MHNEKVKKNCAILKRMIDGVCFLHKQELPFCGHDESSASINRGNYLELLELIHQYDPILDNHLKESTVFQGTSSAIQNDIIASLGTFITDRFEEELVQANLGNKKPM</sequence>
<evidence type="ECO:0000313" key="3">
    <source>
        <dbReference type="Proteomes" id="UP001160148"/>
    </source>
</evidence>
<dbReference type="PANTHER" id="PTHR45749:SF21">
    <property type="entry name" value="DUF4371 DOMAIN-CONTAINING PROTEIN"/>
    <property type="match status" value="1"/>
</dbReference>
<dbReference type="PANTHER" id="PTHR45749">
    <property type="match status" value="1"/>
</dbReference>
<dbReference type="AlphaFoldDB" id="A0AAV0W138"/>
<dbReference type="Proteomes" id="UP001160148">
    <property type="component" value="Unassembled WGS sequence"/>
</dbReference>
<name>A0AAV0W138_9HEMI</name>
<reference evidence="2 3" key="1">
    <citation type="submission" date="2023-01" db="EMBL/GenBank/DDBJ databases">
        <authorList>
            <person name="Whitehead M."/>
        </authorList>
    </citation>
    <scope>NUCLEOTIDE SEQUENCE [LARGE SCALE GENOMIC DNA]</scope>
</reference>
<dbReference type="EMBL" id="CARXXK010000001">
    <property type="protein sequence ID" value="CAI6349078.1"/>
    <property type="molecule type" value="Genomic_DNA"/>
</dbReference>
<evidence type="ECO:0000259" key="1">
    <source>
        <dbReference type="Pfam" id="PF14291"/>
    </source>
</evidence>
<organism evidence="2 3">
    <name type="scientific">Macrosiphum euphorbiae</name>
    <name type="common">potato aphid</name>
    <dbReference type="NCBI Taxonomy" id="13131"/>
    <lineage>
        <taxon>Eukaryota</taxon>
        <taxon>Metazoa</taxon>
        <taxon>Ecdysozoa</taxon>
        <taxon>Arthropoda</taxon>
        <taxon>Hexapoda</taxon>
        <taxon>Insecta</taxon>
        <taxon>Pterygota</taxon>
        <taxon>Neoptera</taxon>
        <taxon>Paraneoptera</taxon>
        <taxon>Hemiptera</taxon>
        <taxon>Sternorrhyncha</taxon>
        <taxon>Aphidomorpha</taxon>
        <taxon>Aphidoidea</taxon>
        <taxon>Aphididae</taxon>
        <taxon>Macrosiphini</taxon>
        <taxon>Macrosiphum</taxon>
    </lineage>
</organism>
<feature type="domain" description="DUF4371" evidence="1">
    <location>
        <begin position="12"/>
        <end position="96"/>
    </location>
</feature>
<comment type="caution">
    <text evidence="2">The sequence shown here is derived from an EMBL/GenBank/DDBJ whole genome shotgun (WGS) entry which is preliminary data.</text>
</comment>
<dbReference type="InterPro" id="IPR025398">
    <property type="entry name" value="DUF4371"/>
</dbReference>
<dbReference type="Pfam" id="PF14291">
    <property type="entry name" value="DUF4371"/>
    <property type="match status" value="1"/>
</dbReference>
<accession>A0AAV0W138</accession>